<dbReference type="EMBL" id="UPPP01000057">
    <property type="protein sequence ID" value="VBB05614.1"/>
    <property type="molecule type" value="Genomic_DNA"/>
</dbReference>
<dbReference type="RefSeq" id="WP_122626596.1">
    <property type="nucleotide sequence ID" value="NZ_UPPP01000057.1"/>
</dbReference>
<gene>
    <name evidence="1" type="ORF">LUCI_0824</name>
</gene>
<dbReference type="OrthoDB" id="1907806at2"/>
<reference evidence="1 2" key="1">
    <citation type="submission" date="2018-06" db="EMBL/GenBank/DDBJ databases">
        <authorList>
            <person name="Strepis N."/>
        </authorList>
    </citation>
    <scope>NUCLEOTIDE SEQUENCE [LARGE SCALE GENOMIC DNA]</scope>
    <source>
        <strain evidence="1">LUCI</strain>
    </source>
</reference>
<dbReference type="Proteomes" id="UP000277811">
    <property type="component" value="Unassembled WGS sequence"/>
</dbReference>
<evidence type="ECO:0000313" key="2">
    <source>
        <dbReference type="Proteomes" id="UP000277811"/>
    </source>
</evidence>
<protein>
    <recommendedName>
        <fullName evidence="3">IrrE N-terminal-like domain-containing protein</fullName>
    </recommendedName>
</protein>
<name>A0A498R2B9_9FIRM</name>
<proteinExistence type="predicted"/>
<keyword evidence="2" id="KW-1185">Reference proteome</keyword>
<evidence type="ECO:0000313" key="1">
    <source>
        <dbReference type="EMBL" id="VBB05614.1"/>
    </source>
</evidence>
<dbReference type="AlphaFoldDB" id="A0A498R2B9"/>
<accession>A0A498R2B9</accession>
<sequence>MNLRKINNMVSTGELLFHKVKLIGNPHGFVYKSRKGRTHIFIDSSLSLEAERDTLLHECCHVSEHMNDNSYAIGLDDRHHEREEEAEEFVRKNKRVNFKDQLWIWVISSPSLLLNLFDVGNDWINNGI</sequence>
<evidence type="ECO:0008006" key="3">
    <source>
        <dbReference type="Google" id="ProtNLM"/>
    </source>
</evidence>
<organism evidence="1 2">
    <name type="scientific">Lucifera butyrica</name>
    <dbReference type="NCBI Taxonomy" id="1351585"/>
    <lineage>
        <taxon>Bacteria</taxon>
        <taxon>Bacillati</taxon>
        <taxon>Bacillota</taxon>
        <taxon>Negativicutes</taxon>
        <taxon>Veillonellales</taxon>
        <taxon>Veillonellaceae</taxon>
        <taxon>Lucifera</taxon>
    </lineage>
</organism>